<gene>
    <name evidence="1" type="ORF">NMP03_06225</name>
</gene>
<dbReference type="Proteomes" id="UP001058533">
    <property type="component" value="Chromosome"/>
</dbReference>
<dbReference type="EMBL" id="CP101740">
    <property type="protein sequence ID" value="UUL83788.1"/>
    <property type="molecule type" value="Genomic_DNA"/>
</dbReference>
<proteinExistence type="predicted"/>
<evidence type="ECO:0000313" key="1">
    <source>
        <dbReference type="EMBL" id="UUL83788.1"/>
    </source>
</evidence>
<sequence>MEIVKGLILFQGRVNGKPATILLDNGTGRTVVDTIFARQAGIQIGERAGEALTGTARIATFGTGSTVLEVPHAFTMTGELISFDLRPISQALGRQVDAVLGGDATNVMAVMLQPDRNQLSLVSSGSIELNGPDVVRLPLLTGNQVEAAINGHKVNLLIDLGYSGAVKVSEAAWKQIMGRSNVGAAEANSIAADGTVLKSRVAPGDLSIGRISSENAPIASGYVPVGASDGLIGAGFFLKGTSVVDGPARQVVLIVRREAQRPAPLP</sequence>
<keyword evidence="2" id="KW-1185">Reference proteome</keyword>
<name>A0ABY5L9Z0_9SPHN</name>
<organism evidence="1 2">
    <name type="scientific">Sphingomonas qomolangmaensis</name>
    <dbReference type="NCBI Taxonomy" id="2918765"/>
    <lineage>
        <taxon>Bacteria</taxon>
        <taxon>Pseudomonadati</taxon>
        <taxon>Pseudomonadota</taxon>
        <taxon>Alphaproteobacteria</taxon>
        <taxon>Sphingomonadales</taxon>
        <taxon>Sphingomonadaceae</taxon>
        <taxon>Sphingomonas</taxon>
    </lineage>
</organism>
<protein>
    <submittedName>
        <fullName evidence="1">Retropepsin-like domain-containing protein</fullName>
    </submittedName>
</protein>
<dbReference type="RefSeq" id="WP_256507624.1">
    <property type="nucleotide sequence ID" value="NZ_CP101740.1"/>
</dbReference>
<dbReference type="InterPro" id="IPR021109">
    <property type="entry name" value="Peptidase_aspartic_dom_sf"/>
</dbReference>
<accession>A0ABY5L9Z0</accession>
<dbReference type="Gene3D" id="2.40.70.10">
    <property type="entry name" value="Acid Proteases"/>
    <property type="match status" value="2"/>
</dbReference>
<evidence type="ECO:0000313" key="2">
    <source>
        <dbReference type="Proteomes" id="UP001058533"/>
    </source>
</evidence>
<reference evidence="1" key="1">
    <citation type="submission" date="2022-07" db="EMBL/GenBank/DDBJ databases">
        <title>Sphingomonas sp. nov., a novel bacterium isolated from the north slope of the Mount Everest.</title>
        <authorList>
            <person name="Cui X."/>
            <person name="Liu Y."/>
        </authorList>
    </citation>
    <scope>NUCLEOTIDE SEQUENCE</scope>
    <source>
        <strain evidence="1">S5-59</strain>
    </source>
</reference>
<dbReference type="Pfam" id="PF13650">
    <property type="entry name" value="Asp_protease_2"/>
    <property type="match status" value="1"/>
</dbReference>